<reference evidence="2" key="1">
    <citation type="submission" date="2014-11" db="EMBL/GenBank/DDBJ databases">
        <authorList>
            <person name="Amaro Gonzalez C."/>
        </authorList>
    </citation>
    <scope>NUCLEOTIDE SEQUENCE</scope>
</reference>
<reference evidence="2" key="2">
    <citation type="journal article" date="2015" name="Fish Shellfish Immunol.">
        <title>Early steps in the European eel (Anguilla anguilla)-Vibrio vulnificus interaction in the gills: Role of the RtxA13 toxin.</title>
        <authorList>
            <person name="Callol A."/>
            <person name="Pajuelo D."/>
            <person name="Ebbesson L."/>
            <person name="Teles M."/>
            <person name="MacKenzie S."/>
            <person name="Amaro C."/>
        </authorList>
    </citation>
    <scope>NUCLEOTIDE SEQUENCE</scope>
</reference>
<sequence>MTTALPAARAAPSKETKESRGLLSGRTTPITPIGSGKERAEPDWGRDCTPPPSLSQWAAQSQSREMLRSTSISAASSRMPV</sequence>
<feature type="compositionally biased region" description="Basic and acidic residues" evidence="1">
    <location>
        <begin position="36"/>
        <end position="46"/>
    </location>
</feature>
<dbReference type="AlphaFoldDB" id="A0A0E9RZH4"/>
<accession>A0A0E9RZH4</accession>
<dbReference type="EMBL" id="GBXM01074822">
    <property type="protein sequence ID" value="JAH33755.1"/>
    <property type="molecule type" value="Transcribed_RNA"/>
</dbReference>
<evidence type="ECO:0000313" key="2">
    <source>
        <dbReference type="EMBL" id="JAH33755.1"/>
    </source>
</evidence>
<name>A0A0E9RZH4_ANGAN</name>
<feature type="region of interest" description="Disordered" evidence="1">
    <location>
        <begin position="1"/>
        <end position="81"/>
    </location>
</feature>
<evidence type="ECO:0000256" key="1">
    <source>
        <dbReference type="SAM" id="MobiDB-lite"/>
    </source>
</evidence>
<protein>
    <submittedName>
        <fullName evidence="2">Uncharacterized protein</fullName>
    </submittedName>
</protein>
<organism evidence="2">
    <name type="scientific">Anguilla anguilla</name>
    <name type="common">European freshwater eel</name>
    <name type="synonym">Muraena anguilla</name>
    <dbReference type="NCBI Taxonomy" id="7936"/>
    <lineage>
        <taxon>Eukaryota</taxon>
        <taxon>Metazoa</taxon>
        <taxon>Chordata</taxon>
        <taxon>Craniata</taxon>
        <taxon>Vertebrata</taxon>
        <taxon>Euteleostomi</taxon>
        <taxon>Actinopterygii</taxon>
        <taxon>Neopterygii</taxon>
        <taxon>Teleostei</taxon>
        <taxon>Anguilliformes</taxon>
        <taxon>Anguillidae</taxon>
        <taxon>Anguilla</taxon>
    </lineage>
</organism>
<feature type="compositionally biased region" description="Polar residues" evidence="1">
    <location>
        <begin position="54"/>
        <end position="81"/>
    </location>
</feature>
<proteinExistence type="predicted"/>